<dbReference type="InterPro" id="IPR012296">
    <property type="entry name" value="Nuclease_put_TT1808"/>
</dbReference>
<dbReference type="eggNOG" id="COG4636">
    <property type="taxonomic scope" value="Bacteria"/>
</dbReference>
<dbReference type="STRING" id="760192.Halhy_2154"/>
<evidence type="ECO:0000313" key="3">
    <source>
        <dbReference type="Proteomes" id="UP000008461"/>
    </source>
</evidence>
<dbReference type="OrthoDB" id="9808428at2"/>
<dbReference type="Proteomes" id="UP000008461">
    <property type="component" value="Chromosome"/>
</dbReference>
<sequence length="185" mass="20881">MTTQLIRHKISVHDYHRMAESGILTEDDRVELLNGEIVEMSPIGPSHTAHVKGINRVLSKLLDGLAIVGVQDPIVLDDLSEPIPDISILKWRDDDYLQAHPTPEDVLLVIEVADSSIGIDREAKRPAYAAAGIPEYWILNIPEKKIEVYKNPREGFYQEVKVVSVTGVLELGWFNLRIEVRELLK</sequence>
<dbReference type="InterPro" id="IPR008538">
    <property type="entry name" value="Uma2"/>
</dbReference>
<protein>
    <recommendedName>
        <fullName evidence="1">Putative restriction endonuclease domain-containing protein</fullName>
    </recommendedName>
</protein>
<keyword evidence="3" id="KW-1185">Reference proteome</keyword>
<reference key="2">
    <citation type="submission" date="2011-04" db="EMBL/GenBank/DDBJ databases">
        <title>Complete sequence of chromosome of Haliscomenobacter hydrossis DSM 1100.</title>
        <authorList>
            <consortium name="US DOE Joint Genome Institute (JGI-PGF)"/>
            <person name="Lucas S."/>
            <person name="Han J."/>
            <person name="Lapidus A."/>
            <person name="Bruce D."/>
            <person name="Goodwin L."/>
            <person name="Pitluck S."/>
            <person name="Peters L."/>
            <person name="Kyrpides N."/>
            <person name="Mavromatis K."/>
            <person name="Ivanova N."/>
            <person name="Ovchinnikova G."/>
            <person name="Pagani I."/>
            <person name="Daligault H."/>
            <person name="Detter J.C."/>
            <person name="Han C."/>
            <person name="Land M."/>
            <person name="Hauser L."/>
            <person name="Markowitz V."/>
            <person name="Cheng J.-F."/>
            <person name="Hugenholtz P."/>
            <person name="Woyke T."/>
            <person name="Wu D."/>
            <person name="Verbarg S."/>
            <person name="Frueling A."/>
            <person name="Brambilla E."/>
            <person name="Klenk H.-P."/>
            <person name="Eisen J.A."/>
        </authorList>
    </citation>
    <scope>NUCLEOTIDE SEQUENCE</scope>
    <source>
        <strain>DSM 1100</strain>
    </source>
</reference>
<name>F4KRT4_HALH1</name>
<dbReference type="HOGENOM" id="CLU_076312_2_0_10"/>
<evidence type="ECO:0000313" key="2">
    <source>
        <dbReference type="EMBL" id="AEE50038.1"/>
    </source>
</evidence>
<dbReference type="RefSeq" id="WP_013764591.1">
    <property type="nucleotide sequence ID" value="NC_015510.1"/>
</dbReference>
<dbReference type="SUPFAM" id="SSF52980">
    <property type="entry name" value="Restriction endonuclease-like"/>
    <property type="match status" value="1"/>
</dbReference>
<proteinExistence type="predicted"/>
<dbReference type="KEGG" id="hhy:Halhy_2154"/>
<evidence type="ECO:0000259" key="1">
    <source>
        <dbReference type="Pfam" id="PF05685"/>
    </source>
</evidence>
<reference evidence="2 3" key="1">
    <citation type="journal article" date="2011" name="Stand. Genomic Sci.">
        <title>Complete genome sequence of Haliscomenobacter hydrossis type strain (O).</title>
        <authorList>
            <consortium name="US DOE Joint Genome Institute (JGI-PGF)"/>
            <person name="Daligault H."/>
            <person name="Lapidus A."/>
            <person name="Zeytun A."/>
            <person name="Nolan M."/>
            <person name="Lucas S."/>
            <person name="Del Rio T.G."/>
            <person name="Tice H."/>
            <person name="Cheng J.F."/>
            <person name="Tapia R."/>
            <person name="Han C."/>
            <person name="Goodwin L."/>
            <person name="Pitluck S."/>
            <person name="Liolios K."/>
            <person name="Pagani I."/>
            <person name="Ivanova N."/>
            <person name="Huntemann M."/>
            <person name="Mavromatis K."/>
            <person name="Mikhailova N."/>
            <person name="Pati A."/>
            <person name="Chen A."/>
            <person name="Palaniappan K."/>
            <person name="Land M."/>
            <person name="Hauser L."/>
            <person name="Brambilla E.M."/>
            <person name="Rohde M."/>
            <person name="Verbarg S."/>
            <person name="Goker M."/>
            <person name="Bristow J."/>
            <person name="Eisen J.A."/>
            <person name="Markowitz V."/>
            <person name="Hugenholtz P."/>
            <person name="Kyrpides N.C."/>
            <person name="Klenk H.P."/>
            <person name="Woyke T."/>
        </authorList>
    </citation>
    <scope>NUCLEOTIDE SEQUENCE [LARGE SCALE GENOMIC DNA]</scope>
    <source>
        <strain evidence="3">ATCC 27775 / DSM 1100 / LMG 10767 / O</strain>
    </source>
</reference>
<dbReference type="EMBL" id="CP002691">
    <property type="protein sequence ID" value="AEE50038.1"/>
    <property type="molecule type" value="Genomic_DNA"/>
</dbReference>
<organism evidence="2 3">
    <name type="scientific">Haliscomenobacter hydrossis (strain ATCC 27775 / DSM 1100 / LMG 10767 / O)</name>
    <dbReference type="NCBI Taxonomy" id="760192"/>
    <lineage>
        <taxon>Bacteria</taxon>
        <taxon>Pseudomonadati</taxon>
        <taxon>Bacteroidota</taxon>
        <taxon>Saprospiria</taxon>
        <taxon>Saprospirales</taxon>
        <taxon>Haliscomenobacteraceae</taxon>
        <taxon>Haliscomenobacter</taxon>
    </lineage>
</organism>
<dbReference type="CDD" id="cd06260">
    <property type="entry name" value="DUF820-like"/>
    <property type="match status" value="1"/>
</dbReference>
<dbReference type="Gene3D" id="3.90.1570.10">
    <property type="entry name" value="tt1808, chain A"/>
    <property type="match status" value="1"/>
</dbReference>
<dbReference type="Pfam" id="PF05685">
    <property type="entry name" value="Uma2"/>
    <property type="match status" value="1"/>
</dbReference>
<feature type="domain" description="Putative restriction endonuclease" evidence="1">
    <location>
        <begin position="14"/>
        <end position="166"/>
    </location>
</feature>
<dbReference type="InterPro" id="IPR011335">
    <property type="entry name" value="Restrct_endonuc-II-like"/>
</dbReference>
<dbReference type="PANTHER" id="PTHR35400:SF1">
    <property type="entry name" value="SLR1083 PROTEIN"/>
    <property type="match status" value="1"/>
</dbReference>
<gene>
    <name evidence="2" type="ordered locus">Halhy_2154</name>
</gene>
<dbReference type="PANTHER" id="PTHR35400">
    <property type="entry name" value="SLR1083 PROTEIN"/>
    <property type="match status" value="1"/>
</dbReference>
<dbReference type="AlphaFoldDB" id="F4KRT4"/>
<accession>F4KRT4</accession>